<feature type="region of interest" description="Disordered" evidence="1">
    <location>
        <begin position="1"/>
        <end position="61"/>
    </location>
</feature>
<protein>
    <submittedName>
        <fullName evidence="2">Uncharacterized protein</fullName>
    </submittedName>
</protein>
<dbReference type="RefSeq" id="WP_248632416.1">
    <property type="nucleotide sequence ID" value="NZ_JALPTH010000005.1"/>
</dbReference>
<evidence type="ECO:0000313" key="3">
    <source>
        <dbReference type="Proteomes" id="UP001522868"/>
    </source>
</evidence>
<evidence type="ECO:0000256" key="1">
    <source>
        <dbReference type="SAM" id="MobiDB-lite"/>
    </source>
</evidence>
<proteinExistence type="predicted"/>
<organism evidence="2 3">
    <name type="scientific">Streptomyces lichenis</name>
    <dbReference type="NCBI Taxonomy" id="2306967"/>
    <lineage>
        <taxon>Bacteria</taxon>
        <taxon>Bacillati</taxon>
        <taxon>Actinomycetota</taxon>
        <taxon>Actinomycetes</taxon>
        <taxon>Kitasatosporales</taxon>
        <taxon>Streptomycetaceae</taxon>
        <taxon>Streptomyces</taxon>
    </lineage>
</organism>
<feature type="compositionally biased region" description="Polar residues" evidence="1">
    <location>
        <begin position="52"/>
        <end position="61"/>
    </location>
</feature>
<dbReference type="EMBL" id="JALPTH010000005">
    <property type="protein sequence ID" value="MCK8677186.1"/>
    <property type="molecule type" value="Genomic_DNA"/>
</dbReference>
<reference evidence="2 3" key="1">
    <citation type="submission" date="2022-04" db="EMBL/GenBank/DDBJ databases">
        <title>Streptomyces sp. nov. LCR6-01 isolated from Lichen of Dirinaria sp.</title>
        <authorList>
            <person name="Kanchanasin P."/>
            <person name="Tanasupawat S."/>
            <person name="Phongsopitanun W."/>
        </authorList>
    </citation>
    <scope>NUCLEOTIDE SEQUENCE [LARGE SCALE GENOMIC DNA]</scope>
    <source>
        <strain evidence="2 3">LCR6-01</strain>
    </source>
</reference>
<dbReference type="Proteomes" id="UP001522868">
    <property type="component" value="Unassembled WGS sequence"/>
</dbReference>
<evidence type="ECO:0000313" key="2">
    <source>
        <dbReference type="EMBL" id="MCK8677186.1"/>
    </source>
</evidence>
<comment type="caution">
    <text evidence="2">The sequence shown here is derived from an EMBL/GenBank/DDBJ whole genome shotgun (WGS) entry which is preliminary data.</text>
</comment>
<accession>A0ABT0I781</accession>
<gene>
    <name evidence="2" type="ORF">M1O15_07245</name>
</gene>
<keyword evidence="3" id="KW-1185">Reference proteome</keyword>
<sequence>MAMATVARPPRRRPDSDIAPVLFPGTARPTDPDDFPPGYWSWAAFPPAPDATSGSDPTSNG</sequence>
<name>A0ABT0I781_9ACTN</name>